<dbReference type="InterPro" id="IPR034884">
    <property type="entry name" value="Cytochrome_c_oxidase_VIc/VIIs"/>
</dbReference>
<evidence type="ECO:0000256" key="4">
    <source>
        <dbReference type="ARBA" id="ARBA00022692"/>
    </source>
</evidence>
<evidence type="ECO:0000256" key="7">
    <source>
        <dbReference type="ARBA" id="ARBA00023128"/>
    </source>
</evidence>
<feature type="transmembrane region" description="Helical" evidence="9">
    <location>
        <begin position="25"/>
        <end position="43"/>
    </location>
</feature>
<comment type="subcellular location">
    <subcellularLocation>
        <location evidence="1">Mitochondrion inner membrane</location>
        <topology evidence="1">Single-pass membrane protein</topology>
    </subcellularLocation>
</comment>
<evidence type="ECO:0008006" key="12">
    <source>
        <dbReference type="Google" id="ProtNLM"/>
    </source>
</evidence>
<dbReference type="OrthoDB" id="10051322at2759"/>
<comment type="similarity">
    <text evidence="3">Belongs to the cytochrome c oxidase subunit 6c family.</text>
</comment>
<dbReference type="PANTHER" id="PTHR48416">
    <property type="entry name" value="CYTOCHROME C OXIDASE SUBUNIT 6C"/>
    <property type="match status" value="1"/>
</dbReference>
<dbReference type="KEGG" id="clec:106662343"/>
<dbReference type="CDD" id="cd22901">
    <property type="entry name" value="CcO_VIc"/>
    <property type="match status" value="1"/>
</dbReference>
<dbReference type="Pfam" id="PF02937">
    <property type="entry name" value="COX6C"/>
    <property type="match status" value="1"/>
</dbReference>
<keyword evidence="5" id="KW-0999">Mitochondrion inner membrane</keyword>
<evidence type="ECO:0000256" key="9">
    <source>
        <dbReference type="SAM" id="Phobius"/>
    </source>
</evidence>
<accession>A0A8I6RDQ5</accession>
<dbReference type="RefSeq" id="XP_014241865.1">
    <property type="nucleotide sequence ID" value="XM_014386379.2"/>
</dbReference>
<dbReference type="GO" id="GO:0005743">
    <property type="term" value="C:mitochondrial inner membrane"/>
    <property type="evidence" value="ECO:0007669"/>
    <property type="project" value="UniProtKB-SubCell"/>
</dbReference>
<keyword evidence="8 9" id="KW-0472">Membrane</keyword>
<organism evidence="10 11">
    <name type="scientific">Cimex lectularius</name>
    <name type="common">Bed bug</name>
    <name type="synonym">Acanthia lectularia</name>
    <dbReference type="NCBI Taxonomy" id="79782"/>
    <lineage>
        <taxon>Eukaryota</taxon>
        <taxon>Metazoa</taxon>
        <taxon>Ecdysozoa</taxon>
        <taxon>Arthropoda</taxon>
        <taxon>Hexapoda</taxon>
        <taxon>Insecta</taxon>
        <taxon>Pterygota</taxon>
        <taxon>Neoptera</taxon>
        <taxon>Paraneoptera</taxon>
        <taxon>Hemiptera</taxon>
        <taxon>Heteroptera</taxon>
        <taxon>Panheteroptera</taxon>
        <taxon>Cimicomorpha</taxon>
        <taxon>Cimicidae</taxon>
        <taxon>Cimex</taxon>
    </lineage>
</organism>
<keyword evidence="4 9" id="KW-0812">Transmembrane</keyword>
<dbReference type="AlphaFoldDB" id="A0A8I6RDQ5"/>
<keyword evidence="7" id="KW-0496">Mitochondrion</keyword>
<evidence type="ECO:0000256" key="2">
    <source>
        <dbReference type="ARBA" id="ARBA00004673"/>
    </source>
</evidence>
<dbReference type="Gene3D" id="4.10.93.10">
    <property type="entry name" value="Mitochondrial cytochrome c oxidase subunit VIc/VIIs"/>
    <property type="match status" value="1"/>
</dbReference>
<evidence type="ECO:0000313" key="11">
    <source>
        <dbReference type="Proteomes" id="UP000494040"/>
    </source>
</evidence>
<evidence type="ECO:0000256" key="1">
    <source>
        <dbReference type="ARBA" id="ARBA00004434"/>
    </source>
</evidence>
<evidence type="ECO:0000256" key="6">
    <source>
        <dbReference type="ARBA" id="ARBA00022989"/>
    </source>
</evidence>
<evidence type="ECO:0000313" key="10">
    <source>
        <dbReference type="EnsemblMetazoa" id="XP_014241865.1"/>
    </source>
</evidence>
<evidence type="ECO:0000256" key="8">
    <source>
        <dbReference type="ARBA" id="ARBA00023136"/>
    </source>
</evidence>
<evidence type="ECO:0000256" key="3">
    <source>
        <dbReference type="ARBA" id="ARBA00007204"/>
    </source>
</evidence>
<dbReference type="PANTHER" id="PTHR48416:SF1">
    <property type="entry name" value="CYTOCHROME C OXIDASE SUBUNIT 6C"/>
    <property type="match status" value="1"/>
</dbReference>
<dbReference type="SUPFAM" id="SSF81415">
    <property type="entry name" value="Mitochondrial cytochrome c oxidase subunit VIc"/>
    <property type="match status" value="1"/>
</dbReference>
<comment type="pathway">
    <text evidence="2">Energy metabolism; oxidative phosphorylation.</text>
</comment>
<keyword evidence="11" id="KW-1185">Reference proteome</keyword>
<dbReference type="EnsemblMetazoa" id="XM_014386379.2">
    <property type="protein sequence ID" value="XP_014241865.1"/>
    <property type="gene ID" value="LOC106662343"/>
</dbReference>
<proteinExistence type="inferred from homology"/>
<keyword evidence="6 9" id="KW-1133">Transmembrane helix</keyword>
<sequence>MAELPAKKLPKPQLRGLLATSTRNHLTGAIVLSVVTTVMYKFLVCDARKNRYAEFYKNYDADAECDRLEKLGLLESCNPK</sequence>
<dbReference type="GeneID" id="106662343"/>
<reference evidence="10" key="1">
    <citation type="submission" date="2022-01" db="UniProtKB">
        <authorList>
            <consortium name="EnsemblMetazoa"/>
        </authorList>
    </citation>
    <scope>IDENTIFICATION</scope>
</reference>
<name>A0A8I6RDQ5_CIMLE</name>
<dbReference type="InterPro" id="IPR051389">
    <property type="entry name" value="Cytochrome_c_oxidase_VIc"/>
</dbReference>
<evidence type="ECO:0000256" key="5">
    <source>
        <dbReference type="ARBA" id="ARBA00022792"/>
    </source>
</evidence>
<dbReference type="OMA" id="KNYDAMK"/>
<protein>
    <recommendedName>
        <fullName evidence="12">Mitochondrial cytochrome c oxidase subunit VIc/VIIs domain-containing protein</fullName>
    </recommendedName>
</protein>
<dbReference type="Proteomes" id="UP000494040">
    <property type="component" value="Unassembled WGS sequence"/>
</dbReference>
<dbReference type="CTD" id="46040"/>
<dbReference type="InterPro" id="IPR037169">
    <property type="entry name" value="Cytochrome_c_oxidase_VIc_sf"/>
</dbReference>